<gene>
    <name evidence="3" type="primary">LOC113215177</name>
</gene>
<dbReference type="Gene3D" id="3.80.10.10">
    <property type="entry name" value="Ribonuclease Inhibitor"/>
    <property type="match status" value="1"/>
</dbReference>
<dbReference type="Gene3D" id="1.20.1280.50">
    <property type="match status" value="1"/>
</dbReference>
<dbReference type="SMART" id="SM00256">
    <property type="entry name" value="FBOX"/>
    <property type="match status" value="1"/>
</dbReference>
<dbReference type="Proteomes" id="UP000504606">
    <property type="component" value="Unplaced"/>
</dbReference>
<accession>A0A9C6XSY6</accession>
<dbReference type="SUPFAM" id="SSF52047">
    <property type="entry name" value="RNI-like"/>
    <property type="match status" value="1"/>
</dbReference>
<dbReference type="AlphaFoldDB" id="A0A9C6XSY6"/>
<sequence length="472" mass="51412">MEMLPDEVLLMVLEELGDARDILACRLVCKRLAALALHPAVWRDFYFGSTDPRCVCPVMRLVPCIDSIDAQLPEKGCRQWAYATTRCAAKSLRLRVDGAGQAVYAAAIISRHEALGRLIDVDIEIRATVVTDVTVLLGTLASTINLKKLFVYLNPEAEGTSTTAPILGGLVVTPSLREFDCNLVPLTERFVKSILSQHAATLEEVDLGGSASSLTCTSAAPLLAAVTNLTKLTCCCLPGMEALTACKSLEVLEITVHAESLNQPAVAGVAKLLRRAEQLREVSLEYAPAVRSLADFGAELVSALASSGRSRVETLRINNYRHDTDYVGDCPLPQLLVSALPSLSALRCLSLEIDGAQRDAFLLAIRPDLAPALQRVEVWVFDGCGHAWIHGDTVKAVLSVNPSLHLILDVLERVCKDDERCQACELDCHAELRVDRAGRTWSFPSVYSHDPLDECPEDHIGDSSELWIHLPF</sequence>
<protein>
    <submittedName>
        <fullName evidence="3">Uncharacterized protein LOC113215177 isoform X2</fullName>
    </submittedName>
</protein>
<proteinExistence type="predicted"/>
<dbReference type="InterPro" id="IPR032675">
    <property type="entry name" value="LRR_dom_sf"/>
</dbReference>
<evidence type="ECO:0000259" key="1">
    <source>
        <dbReference type="PROSITE" id="PS50181"/>
    </source>
</evidence>
<dbReference type="GeneID" id="113215177"/>
<keyword evidence="2" id="KW-1185">Reference proteome</keyword>
<feature type="domain" description="F-box" evidence="1">
    <location>
        <begin position="1"/>
        <end position="45"/>
    </location>
</feature>
<dbReference type="PANTHER" id="PTHR16134">
    <property type="entry name" value="F-BOX/TPR REPEAT PROTEIN POF3"/>
    <property type="match status" value="1"/>
</dbReference>
<reference evidence="3" key="1">
    <citation type="submission" date="2025-08" db="UniProtKB">
        <authorList>
            <consortium name="RefSeq"/>
        </authorList>
    </citation>
    <scope>IDENTIFICATION</scope>
    <source>
        <tissue evidence="3">Whole organism</tissue>
    </source>
</reference>
<dbReference type="InterPro" id="IPR036047">
    <property type="entry name" value="F-box-like_dom_sf"/>
</dbReference>
<dbReference type="RefSeq" id="XP_052129882.1">
    <property type="nucleotide sequence ID" value="XM_052273922.1"/>
</dbReference>
<evidence type="ECO:0000313" key="2">
    <source>
        <dbReference type="Proteomes" id="UP000504606"/>
    </source>
</evidence>
<dbReference type="Pfam" id="PF12937">
    <property type="entry name" value="F-box-like"/>
    <property type="match status" value="1"/>
</dbReference>
<dbReference type="PROSITE" id="PS50181">
    <property type="entry name" value="FBOX"/>
    <property type="match status" value="1"/>
</dbReference>
<name>A0A9C6XSY6_FRAOC</name>
<dbReference type="SUPFAM" id="SSF81383">
    <property type="entry name" value="F-box domain"/>
    <property type="match status" value="1"/>
</dbReference>
<evidence type="ECO:0000313" key="3">
    <source>
        <dbReference type="RefSeq" id="XP_052129882.1"/>
    </source>
</evidence>
<organism evidence="2 3">
    <name type="scientific">Frankliniella occidentalis</name>
    <name type="common">Western flower thrips</name>
    <name type="synonym">Euthrips occidentalis</name>
    <dbReference type="NCBI Taxonomy" id="133901"/>
    <lineage>
        <taxon>Eukaryota</taxon>
        <taxon>Metazoa</taxon>
        <taxon>Ecdysozoa</taxon>
        <taxon>Arthropoda</taxon>
        <taxon>Hexapoda</taxon>
        <taxon>Insecta</taxon>
        <taxon>Pterygota</taxon>
        <taxon>Neoptera</taxon>
        <taxon>Paraneoptera</taxon>
        <taxon>Thysanoptera</taxon>
        <taxon>Terebrantia</taxon>
        <taxon>Thripoidea</taxon>
        <taxon>Thripidae</taxon>
        <taxon>Frankliniella</taxon>
    </lineage>
</organism>
<dbReference type="InterPro" id="IPR001810">
    <property type="entry name" value="F-box_dom"/>
</dbReference>
<dbReference type="PANTHER" id="PTHR16134:SF119">
    <property type="entry name" value="AT02038P-RELATED"/>
    <property type="match status" value="1"/>
</dbReference>